<reference evidence="8 9" key="1">
    <citation type="submission" date="2024-09" db="EMBL/GenBank/DDBJ databases">
        <authorList>
            <person name="Sun Q."/>
            <person name="Mori K."/>
        </authorList>
    </citation>
    <scope>NUCLEOTIDE SEQUENCE [LARGE SCALE GENOMIC DNA]</scope>
    <source>
        <strain evidence="8 9">CCM 3426</strain>
    </source>
</reference>
<feature type="transmembrane region" description="Helical" evidence="7">
    <location>
        <begin position="199"/>
        <end position="219"/>
    </location>
</feature>
<accession>A0ABV5IR13</accession>
<proteinExistence type="predicted"/>
<dbReference type="PANTHER" id="PTHR30213">
    <property type="entry name" value="INNER MEMBRANE PROTEIN YHJD"/>
    <property type="match status" value="1"/>
</dbReference>
<keyword evidence="2" id="KW-1003">Cell membrane</keyword>
<gene>
    <name evidence="8" type="ORF">ACFFV7_34550</name>
</gene>
<feature type="region of interest" description="Disordered" evidence="6">
    <location>
        <begin position="297"/>
        <end position="339"/>
    </location>
</feature>
<comment type="caution">
    <text evidence="8">The sequence shown here is derived from an EMBL/GenBank/DDBJ whole genome shotgun (WGS) entry which is preliminary data.</text>
</comment>
<evidence type="ECO:0000256" key="7">
    <source>
        <dbReference type="SAM" id="Phobius"/>
    </source>
</evidence>
<dbReference type="Pfam" id="PF03631">
    <property type="entry name" value="Virul_fac_BrkB"/>
    <property type="match status" value="1"/>
</dbReference>
<protein>
    <submittedName>
        <fullName evidence="8">YihY/virulence factor BrkB family protein</fullName>
    </submittedName>
</protein>
<dbReference type="RefSeq" id="WP_229824599.1">
    <property type="nucleotide sequence ID" value="NZ_BMRC01000017.1"/>
</dbReference>
<evidence type="ECO:0000256" key="3">
    <source>
        <dbReference type="ARBA" id="ARBA00022692"/>
    </source>
</evidence>
<evidence type="ECO:0000256" key="1">
    <source>
        <dbReference type="ARBA" id="ARBA00004651"/>
    </source>
</evidence>
<dbReference type="EMBL" id="JBHMEI010000037">
    <property type="protein sequence ID" value="MFB9206360.1"/>
    <property type="molecule type" value="Genomic_DNA"/>
</dbReference>
<comment type="subcellular location">
    <subcellularLocation>
        <location evidence="1">Cell membrane</location>
        <topology evidence="1">Multi-pass membrane protein</topology>
    </subcellularLocation>
</comment>
<sequence length="339" mass="36208">MLASLTERIESVRAWGRRTLDHWRVRRLWIDHLVRAVRRYQIQRGDRLAGSVTYFCFLSFFPLLALGYAVLGYTLDASSATRKALETAIIERLPGIAADLRLDQIASARTTAGIIGLLGLLYAGLGAMDALRAALREMSMTTVPPPNFFLGKLRDLISVVLLGTTLVASALVSGAATTVTDKVLDAVFGDNSLLSTQGFRIFVVVASVVADWVLFVILLGWVAKPAEPFKVIIRGALLGAIGFGLLKQAASLLLSTTLSNPIYGAFAATVGLLLWMNFSARLVLFAASWTSTTGLCPPPSPSPIPSIGDPLGVPVADPRPLRGPGPECKGATPRPTSEP</sequence>
<evidence type="ECO:0000256" key="5">
    <source>
        <dbReference type="ARBA" id="ARBA00023136"/>
    </source>
</evidence>
<dbReference type="InterPro" id="IPR017039">
    <property type="entry name" value="Virul_fac_BrkB"/>
</dbReference>
<evidence type="ECO:0000256" key="6">
    <source>
        <dbReference type="SAM" id="MobiDB-lite"/>
    </source>
</evidence>
<feature type="transmembrane region" description="Helical" evidence="7">
    <location>
        <begin position="156"/>
        <end position="179"/>
    </location>
</feature>
<keyword evidence="3 7" id="KW-0812">Transmembrane</keyword>
<keyword evidence="5 7" id="KW-0472">Membrane</keyword>
<keyword evidence="9" id="KW-1185">Reference proteome</keyword>
<feature type="transmembrane region" description="Helical" evidence="7">
    <location>
        <begin position="231"/>
        <end position="250"/>
    </location>
</feature>
<evidence type="ECO:0000256" key="4">
    <source>
        <dbReference type="ARBA" id="ARBA00022989"/>
    </source>
</evidence>
<evidence type="ECO:0000256" key="2">
    <source>
        <dbReference type="ARBA" id="ARBA00022475"/>
    </source>
</evidence>
<organism evidence="8 9">
    <name type="scientific">Nonomuraea spiralis</name>
    <dbReference type="NCBI Taxonomy" id="46182"/>
    <lineage>
        <taxon>Bacteria</taxon>
        <taxon>Bacillati</taxon>
        <taxon>Actinomycetota</taxon>
        <taxon>Actinomycetes</taxon>
        <taxon>Streptosporangiales</taxon>
        <taxon>Streptosporangiaceae</taxon>
        <taxon>Nonomuraea</taxon>
    </lineage>
</organism>
<evidence type="ECO:0000313" key="9">
    <source>
        <dbReference type="Proteomes" id="UP001589647"/>
    </source>
</evidence>
<feature type="transmembrane region" description="Helical" evidence="7">
    <location>
        <begin position="48"/>
        <end position="71"/>
    </location>
</feature>
<name>A0ABV5IR13_9ACTN</name>
<dbReference type="Proteomes" id="UP001589647">
    <property type="component" value="Unassembled WGS sequence"/>
</dbReference>
<feature type="transmembrane region" description="Helical" evidence="7">
    <location>
        <begin position="112"/>
        <end position="135"/>
    </location>
</feature>
<dbReference type="PANTHER" id="PTHR30213:SF1">
    <property type="entry name" value="INNER MEMBRANE PROTEIN YHJD"/>
    <property type="match status" value="1"/>
</dbReference>
<feature type="transmembrane region" description="Helical" evidence="7">
    <location>
        <begin position="262"/>
        <end position="284"/>
    </location>
</feature>
<keyword evidence="4 7" id="KW-1133">Transmembrane helix</keyword>
<evidence type="ECO:0000313" key="8">
    <source>
        <dbReference type="EMBL" id="MFB9206360.1"/>
    </source>
</evidence>